<dbReference type="RefSeq" id="WP_194707226.1">
    <property type="nucleotide sequence ID" value="NZ_JADKPN010000007.1"/>
</dbReference>
<dbReference type="SUPFAM" id="SSF52266">
    <property type="entry name" value="SGNH hydrolase"/>
    <property type="match status" value="1"/>
</dbReference>
<dbReference type="PANTHER" id="PTHR30383">
    <property type="entry name" value="THIOESTERASE 1/PROTEASE 1/LYSOPHOSPHOLIPASE L1"/>
    <property type="match status" value="1"/>
</dbReference>
<dbReference type="InterPro" id="IPR036514">
    <property type="entry name" value="SGNH_hydro_sf"/>
</dbReference>
<reference evidence="2" key="1">
    <citation type="submission" date="2020-11" db="EMBL/GenBank/DDBJ databases">
        <title>Nocardioides sp. nov., isolated from Soil of Cynanchum wilfordii Hemsley rhizosphere.</title>
        <authorList>
            <person name="Lee J.-S."/>
            <person name="Suh M.K."/>
            <person name="Kim J.-S."/>
        </authorList>
    </citation>
    <scope>NUCLEOTIDE SEQUENCE</scope>
    <source>
        <strain evidence="2">KCTC 19275</strain>
    </source>
</reference>
<comment type="caution">
    <text evidence="2">The sequence shown here is derived from an EMBL/GenBank/DDBJ whole genome shotgun (WGS) entry which is preliminary data.</text>
</comment>
<evidence type="ECO:0000313" key="3">
    <source>
        <dbReference type="Proteomes" id="UP000640489"/>
    </source>
</evidence>
<dbReference type="Pfam" id="PF13472">
    <property type="entry name" value="Lipase_GDSL_2"/>
    <property type="match status" value="1"/>
</dbReference>
<keyword evidence="3" id="KW-1185">Reference proteome</keyword>
<evidence type="ECO:0000313" key="2">
    <source>
        <dbReference type="EMBL" id="MBF4764047.1"/>
    </source>
</evidence>
<feature type="domain" description="SGNH hydrolase-type esterase" evidence="1">
    <location>
        <begin position="12"/>
        <end position="206"/>
    </location>
</feature>
<protein>
    <recommendedName>
        <fullName evidence="1">SGNH hydrolase-type esterase domain-containing protein</fullName>
    </recommendedName>
</protein>
<dbReference type="AlphaFoldDB" id="A0A930VG97"/>
<evidence type="ECO:0000259" key="1">
    <source>
        <dbReference type="Pfam" id="PF13472"/>
    </source>
</evidence>
<dbReference type="Gene3D" id="3.40.50.1110">
    <property type="entry name" value="SGNH hydrolase"/>
    <property type="match status" value="1"/>
</dbReference>
<dbReference type="InterPro" id="IPR013830">
    <property type="entry name" value="SGNH_hydro"/>
</dbReference>
<dbReference type="EMBL" id="JADKPN010000007">
    <property type="protein sequence ID" value="MBF4764047.1"/>
    <property type="molecule type" value="Genomic_DNA"/>
</dbReference>
<dbReference type="PANTHER" id="PTHR30383:SF29">
    <property type="entry name" value="SGNH HYDROLASE-TYPE ESTERASE DOMAIN-CONTAINING PROTEIN"/>
    <property type="match status" value="1"/>
</dbReference>
<gene>
    <name evidence="2" type="ORF">ISU07_13005</name>
</gene>
<name>A0A930VG97_9ACTN</name>
<sequence length="226" mass="24154">MRTEPDAVRVLCFGDSNTHGTPADDPEYVRLDADVRWTGRLQTLLGAGYEVVEEGLAGRTTDIDYVDRPHCNGRTAFPMALLSHHPLDVVVVMLGSNDFKTCFDGRSAATIAGALHGYVDDVATYVTDRQGRTPALLLLSPILLDDSITAYVDPTGNGFDDRSLEASRALAGEIRTVAQERGVLFADAASVAHAGGDALHLTADSHQPLAELVAEIVQGTRTPPTE</sequence>
<proteinExistence type="predicted"/>
<dbReference type="Proteomes" id="UP000640489">
    <property type="component" value="Unassembled WGS sequence"/>
</dbReference>
<dbReference type="InterPro" id="IPR051532">
    <property type="entry name" value="Ester_Hydrolysis_Enzymes"/>
</dbReference>
<accession>A0A930VG97</accession>
<organism evidence="2 3">
    <name type="scientific">Nocardioides islandensis</name>
    <dbReference type="NCBI Taxonomy" id="433663"/>
    <lineage>
        <taxon>Bacteria</taxon>
        <taxon>Bacillati</taxon>
        <taxon>Actinomycetota</taxon>
        <taxon>Actinomycetes</taxon>
        <taxon>Propionibacteriales</taxon>
        <taxon>Nocardioidaceae</taxon>
        <taxon>Nocardioides</taxon>
    </lineage>
</organism>